<evidence type="ECO:0008006" key="2">
    <source>
        <dbReference type="Google" id="ProtNLM"/>
    </source>
</evidence>
<reference evidence="1" key="1">
    <citation type="journal article" date="2007" name="PLoS ONE">
        <title>The first genome sequence of an elite grapevine cultivar (Pinot noir Vitis vinifera L.): coping with a highly heterozygous genome.</title>
        <authorList>
            <person name="Velasco R."/>
            <person name="Zharkikh A."/>
            <person name="Troggio M."/>
            <person name="Cartwright D.A."/>
            <person name="Cestaro A."/>
            <person name="Pruss D."/>
            <person name="Pindo M."/>
            <person name="FitzGerald L.M."/>
            <person name="Vezzulli S."/>
            <person name="Reid J."/>
            <person name="Malacarne G."/>
            <person name="Iliev D."/>
            <person name="Coppola G."/>
            <person name="Wardell B."/>
            <person name="Micheletti D."/>
            <person name="Macalma T."/>
            <person name="Facci M."/>
            <person name="Mitchell J.T."/>
            <person name="Perazzolli M."/>
            <person name="Eldredge G."/>
            <person name="Gatto P."/>
            <person name="Oyzerski R."/>
            <person name="Moretto M."/>
            <person name="Gutin N."/>
            <person name="Stefanini M."/>
            <person name="Chen Y."/>
            <person name="Segala C."/>
            <person name="Davenport C."/>
            <person name="Dematte L."/>
            <person name="Mraz A."/>
            <person name="Battilana J."/>
            <person name="Stormo K."/>
            <person name="Costa F."/>
            <person name="Tao Q."/>
            <person name="Si-Ammour A."/>
            <person name="Harkins T."/>
            <person name="Lackey A."/>
            <person name="Perbost C."/>
            <person name="Taillon B."/>
            <person name="Stella A."/>
            <person name="Solovyev V."/>
            <person name="Fawcett J.A."/>
            <person name="Sterck L."/>
            <person name="Vandepoele K."/>
            <person name="Grando S.M."/>
            <person name="Toppo S."/>
            <person name="Moser C."/>
            <person name="Lanchbury J."/>
            <person name="Bogden R."/>
            <person name="Skolnick M."/>
            <person name="Sgaramella V."/>
            <person name="Bhatnagar S.K."/>
            <person name="Fontana P."/>
            <person name="Gutin A."/>
            <person name="Van de Peer Y."/>
            <person name="Salamini F."/>
            <person name="Viola R."/>
        </authorList>
    </citation>
    <scope>NUCLEOTIDE SEQUENCE</scope>
</reference>
<accession>A5C103</accession>
<name>A5C103_VITVI</name>
<dbReference type="EMBL" id="AM478333">
    <property type="protein sequence ID" value="CAN75187.1"/>
    <property type="molecule type" value="Genomic_DNA"/>
</dbReference>
<evidence type="ECO:0000313" key="1">
    <source>
        <dbReference type="EMBL" id="CAN75187.1"/>
    </source>
</evidence>
<protein>
    <recommendedName>
        <fullName evidence="2">GAG-pre-integrase domain-containing protein</fullName>
    </recommendedName>
</protein>
<dbReference type="AlphaFoldDB" id="A5C103"/>
<sequence length="242" mass="28561">MDQVLGIGEIVDNYYVINPNSRTPLMFSRTKLDLTELYHRRLSHINYKDLVHLVNTEKVRGTLDLVMNLNQFMEQRRHLMNYRLGRKPNIKYFRTFGNECYILKDGENLGKFDAKSNEDIDPNKIYEVVPLDDTLEEIRKKHRSRLLKNHPISNVIGNVNECVVTRRQTRLSEMGFVCYTSQLGPKNVLEALGDESWTIALQEELNQFTRNDMWYLVPKSNDKHVIGTKWIFKNKHDEMRSL</sequence>
<organism evidence="1">
    <name type="scientific">Vitis vinifera</name>
    <name type="common">Grape</name>
    <dbReference type="NCBI Taxonomy" id="29760"/>
    <lineage>
        <taxon>Eukaryota</taxon>
        <taxon>Viridiplantae</taxon>
        <taxon>Streptophyta</taxon>
        <taxon>Embryophyta</taxon>
        <taxon>Tracheophyta</taxon>
        <taxon>Spermatophyta</taxon>
        <taxon>Magnoliopsida</taxon>
        <taxon>eudicotyledons</taxon>
        <taxon>Gunneridae</taxon>
        <taxon>Pentapetalae</taxon>
        <taxon>rosids</taxon>
        <taxon>Vitales</taxon>
        <taxon>Vitaceae</taxon>
        <taxon>Viteae</taxon>
        <taxon>Vitis</taxon>
    </lineage>
</organism>
<gene>
    <name evidence="1" type="ORF">VITISV_001914</name>
</gene>
<proteinExistence type="predicted"/>